<dbReference type="Proteomes" id="UP001567538">
    <property type="component" value="Unassembled WGS sequence"/>
</dbReference>
<accession>A0ABD1HQR8</accession>
<proteinExistence type="predicted"/>
<dbReference type="SUPFAM" id="SSF81383">
    <property type="entry name" value="F-box domain"/>
    <property type="match status" value="1"/>
</dbReference>
<dbReference type="PANTHER" id="PTHR31672:SF13">
    <property type="entry name" value="F-BOX PROTEIN CPR30-LIKE"/>
    <property type="match status" value="1"/>
</dbReference>
<dbReference type="PANTHER" id="PTHR31672">
    <property type="entry name" value="BNACNNG10540D PROTEIN"/>
    <property type="match status" value="1"/>
</dbReference>
<evidence type="ECO:0000313" key="3">
    <source>
        <dbReference type="EMBL" id="KAL1557558.1"/>
    </source>
</evidence>
<name>A0ABD1HQR8_SALDI</name>
<organism evidence="3 4">
    <name type="scientific">Salvia divinorum</name>
    <name type="common">Maria pastora</name>
    <name type="synonym">Diviner's sage</name>
    <dbReference type="NCBI Taxonomy" id="28513"/>
    <lineage>
        <taxon>Eukaryota</taxon>
        <taxon>Viridiplantae</taxon>
        <taxon>Streptophyta</taxon>
        <taxon>Embryophyta</taxon>
        <taxon>Tracheophyta</taxon>
        <taxon>Spermatophyta</taxon>
        <taxon>Magnoliopsida</taxon>
        <taxon>eudicotyledons</taxon>
        <taxon>Gunneridae</taxon>
        <taxon>Pentapetalae</taxon>
        <taxon>asterids</taxon>
        <taxon>lamiids</taxon>
        <taxon>Lamiales</taxon>
        <taxon>Lamiaceae</taxon>
        <taxon>Nepetoideae</taxon>
        <taxon>Mentheae</taxon>
        <taxon>Salviinae</taxon>
        <taxon>Salvia</taxon>
        <taxon>Salvia subgen. Calosphace</taxon>
    </lineage>
</organism>
<gene>
    <name evidence="3" type="ORF">AAHA92_08118</name>
</gene>
<reference evidence="3 4" key="1">
    <citation type="submission" date="2024-06" db="EMBL/GenBank/DDBJ databases">
        <title>A chromosome level genome sequence of Diviner's sage (Salvia divinorum).</title>
        <authorList>
            <person name="Ford S.A."/>
            <person name="Ro D.-K."/>
            <person name="Ness R.W."/>
            <person name="Phillips M.A."/>
        </authorList>
    </citation>
    <scope>NUCLEOTIDE SEQUENCE [LARGE SCALE GENOMIC DNA]</scope>
    <source>
        <strain evidence="3">SAF-2024a</strain>
        <tissue evidence="3">Leaf</tissue>
    </source>
</reference>
<protein>
    <recommendedName>
        <fullName evidence="2">F-box domain-containing protein</fullName>
    </recommendedName>
</protein>
<dbReference type="Pfam" id="PF00646">
    <property type="entry name" value="F-box"/>
    <property type="match status" value="1"/>
</dbReference>
<dbReference type="AlphaFoldDB" id="A0ABD1HQR8"/>
<dbReference type="EMBL" id="JBEAFC010000004">
    <property type="protein sequence ID" value="KAL1557558.1"/>
    <property type="molecule type" value="Genomic_DNA"/>
</dbReference>
<keyword evidence="4" id="KW-1185">Reference proteome</keyword>
<dbReference type="InterPro" id="IPR001810">
    <property type="entry name" value="F-box_dom"/>
</dbReference>
<comment type="caution">
    <text evidence="3">The sequence shown here is derived from an EMBL/GenBank/DDBJ whole genome shotgun (WGS) entry which is preliminary data.</text>
</comment>
<feature type="domain" description="F-box" evidence="2">
    <location>
        <begin position="50"/>
        <end position="90"/>
    </location>
</feature>
<sequence length="285" mass="32901">MRTPEEYFEDMRRHSEEPPSPPHFHRQVLLSRERKTADNSKMDQHFFENLPSEIVVEILSRLPTRAAMACKCVCKPWLGLLASPEFVNAHMSRSVPGIAVETHTNSYEVIEFVDEPGSDFDEEHRWNVAFNFELPFDEPMHSSANEVFSAFPAPTPLGIGFTFGKSLCVLRDRLCVSDLSIDESIVIWLMKEYEQRWTKEFIIPDLDPLDDFLHVWPIRVFENGDAFMESDDGKLFYYSNYSKTFDYDSVVVPVDRDPHTPTTTYASSFLSLKSFAMENVSSFEP</sequence>
<dbReference type="SMART" id="SM00256">
    <property type="entry name" value="FBOX"/>
    <property type="match status" value="1"/>
</dbReference>
<evidence type="ECO:0000313" key="4">
    <source>
        <dbReference type="Proteomes" id="UP001567538"/>
    </source>
</evidence>
<evidence type="ECO:0000256" key="1">
    <source>
        <dbReference type="SAM" id="MobiDB-lite"/>
    </source>
</evidence>
<feature type="region of interest" description="Disordered" evidence="1">
    <location>
        <begin position="1"/>
        <end position="24"/>
    </location>
</feature>
<dbReference type="Gene3D" id="1.20.1280.50">
    <property type="match status" value="1"/>
</dbReference>
<dbReference type="InterPro" id="IPR050796">
    <property type="entry name" value="SCF_F-box_component"/>
</dbReference>
<evidence type="ECO:0000259" key="2">
    <source>
        <dbReference type="SMART" id="SM00256"/>
    </source>
</evidence>
<dbReference type="CDD" id="cd22157">
    <property type="entry name" value="F-box_AtFBW1-like"/>
    <property type="match status" value="1"/>
</dbReference>
<dbReference type="InterPro" id="IPR036047">
    <property type="entry name" value="F-box-like_dom_sf"/>
</dbReference>